<organism evidence="1 2">
    <name type="scientific">Trifolium subterraneum</name>
    <name type="common">Subterranean clover</name>
    <dbReference type="NCBI Taxonomy" id="3900"/>
    <lineage>
        <taxon>Eukaryota</taxon>
        <taxon>Viridiplantae</taxon>
        <taxon>Streptophyta</taxon>
        <taxon>Embryophyta</taxon>
        <taxon>Tracheophyta</taxon>
        <taxon>Spermatophyta</taxon>
        <taxon>Magnoliopsida</taxon>
        <taxon>eudicotyledons</taxon>
        <taxon>Gunneridae</taxon>
        <taxon>Pentapetalae</taxon>
        <taxon>rosids</taxon>
        <taxon>fabids</taxon>
        <taxon>Fabales</taxon>
        <taxon>Fabaceae</taxon>
        <taxon>Papilionoideae</taxon>
        <taxon>50 kb inversion clade</taxon>
        <taxon>NPAAA clade</taxon>
        <taxon>Hologalegina</taxon>
        <taxon>IRL clade</taxon>
        <taxon>Trifolieae</taxon>
        <taxon>Trifolium</taxon>
    </lineage>
</organism>
<dbReference type="PANTHER" id="PTHR36617">
    <property type="entry name" value="PROTEIN, PUTATIVE-RELATED"/>
    <property type="match status" value="1"/>
</dbReference>
<dbReference type="OrthoDB" id="1435349at2759"/>
<evidence type="ECO:0000313" key="2">
    <source>
        <dbReference type="Proteomes" id="UP000242715"/>
    </source>
</evidence>
<dbReference type="Proteomes" id="UP000242715">
    <property type="component" value="Unassembled WGS sequence"/>
</dbReference>
<evidence type="ECO:0008006" key="3">
    <source>
        <dbReference type="Google" id="ProtNLM"/>
    </source>
</evidence>
<sequence>MSVSHLQYVDATVFFGEATVANLWTIKAILRGFELASSLKVNFGKRLPCLSPTLAFQWGLMLESCLLGNLLLTQSQGSWGLGIIGDSYGEDLAVRRRYHGLVGQIFANLRLVNNALLAKWRWRILTEGQGLWCDILLARYGSLFPAPHFAGCPNGFRGVSLWWSDVSLLGTRVISHSDWFFEGVTKRVGNGTTTSFWFDTWVDSVPLRVRYQSLFQASDQCPDRVVDMGASFVYGRSMVLEARDRWVVFGVGCRVRLGFILVWHAVVWTIATSRNDIIFAGGSSAIDNIVDRVKLSSWKWFLGKNPDSPCSIYEWEVQPLLCWSSKVR</sequence>
<accession>A0A2Z6PFA1</accession>
<evidence type="ECO:0000313" key="1">
    <source>
        <dbReference type="EMBL" id="GAU48325.1"/>
    </source>
</evidence>
<reference evidence="2" key="1">
    <citation type="journal article" date="2017" name="Front. Plant Sci.">
        <title>Climate Clever Clovers: New Paradigm to Reduce the Environmental Footprint of Ruminants by Breeding Low Methanogenic Forages Utilizing Haplotype Variation.</title>
        <authorList>
            <person name="Kaur P."/>
            <person name="Appels R."/>
            <person name="Bayer P.E."/>
            <person name="Keeble-Gagnere G."/>
            <person name="Wang J."/>
            <person name="Hirakawa H."/>
            <person name="Shirasawa K."/>
            <person name="Vercoe P."/>
            <person name="Stefanova K."/>
            <person name="Durmic Z."/>
            <person name="Nichols P."/>
            <person name="Revell C."/>
            <person name="Isobe S.N."/>
            <person name="Edwards D."/>
            <person name="Erskine W."/>
        </authorList>
    </citation>
    <scope>NUCLEOTIDE SEQUENCE [LARGE SCALE GENOMIC DNA]</scope>
    <source>
        <strain evidence="2">cv. Daliak</strain>
    </source>
</reference>
<dbReference type="AlphaFoldDB" id="A0A2Z6PFA1"/>
<dbReference type="PANTHER" id="PTHR36617:SF15">
    <property type="entry name" value="REVERSE TRANSCRIPTASE ZINC-BINDING DOMAIN-CONTAINING PROTEIN"/>
    <property type="match status" value="1"/>
</dbReference>
<name>A0A2Z6PFA1_TRISU</name>
<gene>
    <name evidence="1" type="ORF">TSUD_351650</name>
</gene>
<keyword evidence="2" id="KW-1185">Reference proteome</keyword>
<proteinExistence type="predicted"/>
<dbReference type="EMBL" id="DF974408">
    <property type="protein sequence ID" value="GAU48325.1"/>
    <property type="molecule type" value="Genomic_DNA"/>
</dbReference>
<protein>
    <recommendedName>
        <fullName evidence="3">Reverse transcriptase zinc-binding domain-containing protein</fullName>
    </recommendedName>
</protein>